<dbReference type="GO" id="GO:0006457">
    <property type="term" value="P:protein folding"/>
    <property type="evidence" value="ECO:0007669"/>
    <property type="project" value="InterPro"/>
</dbReference>
<dbReference type="PRINTS" id="PR00153">
    <property type="entry name" value="CSAPPISMRASE"/>
</dbReference>
<dbReference type="Pfam" id="PF00160">
    <property type="entry name" value="Pro_isomerase"/>
    <property type="match status" value="1"/>
</dbReference>
<dbReference type="InterPro" id="IPR024936">
    <property type="entry name" value="Cyclophilin-type_PPIase"/>
</dbReference>
<keyword evidence="4" id="KW-0732">Signal</keyword>
<feature type="domain" description="PPIase cyclophilin-type" evidence="5">
    <location>
        <begin position="35"/>
        <end position="193"/>
    </location>
</feature>
<dbReference type="AlphaFoldDB" id="A0A2J7RL33"/>
<evidence type="ECO:0000256" key="2">
    <source>
        <dbReference type="ARBA" id="ARBA00023110"/>
    </source>
</evidence>
<dbReference type="OrthoDB" id="10064525at2759"/>
<dbReference type="PROSITE" id="PS50072">
    <property type="entry name" value="CSA_PPIASE_2"/>
    <property type="match status" value="1"/>
</dbReference>
<dbReference type="PANTHER" id="PTHR11071">
    <property type="entry name" value="PEPTIDYL-PROLYL CIS-TRANS ISOMERASE"/>
    <property type="match status" value="1"/>
</dbReference>
<dbReference type="InterPro" id="IPR020892">
    <property type="entry name" value="Cyclophilin-type_PPIase_CS"/>
</dbReference>
<evidence type="ECO:0000313" key="6">
    <source>
        <dbReference type="EMBL" id="PNF41548.1"/>
    </source>
</evidence>
<evidence type="ECO:0000259" key="5">
    <source>
        <dbReference type="PROSITE" id="PS50072"/>
    </source>
</evidence>
<keyword evidence="3 4" id="KW-0413">Isomerase</keyword>
<feature type="chain" id="PRO_5014206446" description="Peptidyl-prolyl cis-trans isomerase" evidence="4">
    <location>
        <begin position="26"/>
        <end position="208"/>
    </location>
</feature>
<dbReference type="InParanoid" id="A0A2J7RL33"/>
<comment type="similarity">
    <text evidence="4">Belongs to the cyclophilin-type PPIase family.</text>
</comment>
<comment type="function">
    <text evidence="4">PPIases accelerate the folding of proteins. It catalyzes the cis-trans isomerization of proline imidic peptide bonds in oligopeptides.</text>
</comment>
<dbReference type="PIRSF" id="PIRSF001467">
    <property type="entry name" value="Peptidylpro_ismrse"/>
    <property type="match status" value="1"/>
</dbReference>
<feature type="signal peptide" evidence="4">
    <location>
        <begin position="1"/>
        <end position="25"/>
    </location>
</feature>
<accession>A0A2J7RL33</accession>
<dbReference type="Proteomes" id="UP000235965">
    <property type="component" value="Unassembled WGS sequence"/>
</dbReference>
<dbReference type="STRING" id="105785.A0A2J7RL33"/>
<dbReference type="GO" id="GO:0003755">
    <property type="term" value="F:peptidyl-prolyl cis-trans isomerase activity"/>
    <property type="evidence" value="ECO:0007669"/>
    <property type="project" value="UniProtKB-UniRule"/>
</dbReference>
<sequence length="208" mass="22690">MAGKAIYSVICVMISLFCALTATQAEKYKVTDQVYFDISIGGEHSGRIVIGLFGDDVPKTVKNFITIASEGIDGKTYANSKFHRVINKFMIQGGDIIKQDGTGSISIYGKYFPDENFKIKHTASGFLSMANAGKDTNGCQFFITTVATPWLDGHHTVFGKVIDGQAVVHKIEQVKTNSDDQPVKPVVIMESGIVLTPAPFYTSDNSYE</sequence>
<dbReference type="SUPFAM" id="SSF50891">
    <property type="entry name" value="Cyclophilin-like"/>
    <property type="match status" value="1"/>
</dbReference>
<evidence type="ECO:0000313" key="7">
    <source>
        <dbReference type="Proteomes" id="UP000235965"/>
    </source>
</evidence>
<dbReference type="GO" id="GO:0016018">
    <property type="term" value="F:cyclosporin A binding"/>
    <property type="evidence" value="ECO:0007669"/>
    <property type="project" value="TreeGrafter"/>
</dbReference>
<gene>
    <name evidence="6" type="primary">Ppib</name>
    <name evidence="6" type="ORF">B7P43_G12099</name>
</gene>
<dbReference type="InterPro" id="IPR029000">
    <property type="entry name" value="Cyclophilin-like_dom_sf"/>
</dbReference>
<dbReference type="EMBL" id="NEVH01002699">
    <property type="protein sequence ID" value="PNF41548.1"/>
    <property type="molecule type" value="Genomic_DNA"/>
</dbReference>
<keyword evidence="2 4" id="KW-0697">Rotamase</keyword>
<dbReference type="InterPro" id="IPR002130">
    <property type="entry name" value="Cyclophilin-type_PPIase_dom"/>
</dbReference>
<dbReference type="FunFam" id="2.40.100.10:FF:000001">
    <property type="entry name" value="Peptidyl-prolyl cis-trans isomerase"/>
    <property type="match status" value="1"/>
</dbReference>
<comment type="caution">
    <text evidence="6">The sequence shown here is derived from an EMBL/GenBank/DDBJ whole genome shotgun (WGS) entry which is preliminary data.</text>
</comment>
<organism evidence="6 7">
    <name type="scientific">Cryptotermes secundus</name>
    <dbReference type="NCBI Taxonomy" id="105785"/>
    <lineage>
        <taxon>Eukaryota</taxon>
        <taxon>Metazoa</taxon>
        <taxon>Ecdysozoa</taxon>
        <taxon>Arthropoda</taxon>
        <taxon>Hexapoda</taxon>
        <taxon>Insecta</taxon>
        <taxon>Pterygota</taxon>
        <taxon>Neoptera</taxon>
        <taxon>Polyneoptera</taxon>
        <taxon>Dictyoptera</taxon>
        <taxon>Blattodea</taxon>
        <taxon>Blattoidea</taxon>
        <taxon>Termitoidae</taxon>
        <taxon>Kalotermitidae</taxon>
        <taxon>Cryptotermitinae</taxon>
        <taxon>Cryptotermes</taxon>
    </lineage>
</organism>
<evidence type="ECO:0000256" key="1">
    <source>
        <dbReference type="ARBA" id="ARBA00000971"/>
    </source>
</evidence>
<evidence type="ECO:0000256" key="4">
    <source>
        <dbReference type="RuleBase" id="RU363019"/>
    </source>
</evidence>
<comment type="catalytic activity">
    <reaction evidence="1 4">
        <text>[protein]-peptidylproline (omega=180) = [protein]-peptidylproline (omega=0)</text>
        <dbReference type="Rhea" id="RHEA:16237"/>
        <dbReference type="Rhea" id="RHEA-COMP:10747"/>
        <dbReference type="Rhea" id="RHEA-COMP:10748"/>
        <dbReference type="ChEBI" id="CHEBI:83833"/>
        <dbReference type="ChEBI" id="CHEBI:83834"/>
        <dbReference type="EC" id="5.2.1.8"/>
    </reaction>
</comment>
<evidence type="ECO:0000256" key="3">
    <source>
        <dbReference type="ARBA" id="ARBA00023235"/>
    </source>
</evidence>
<protein>
    <recommendedName>
        <fullName evidence="4">Peptidyl-prolyl cis-trans isomerase</fullName>
        <shortName evidence="4">PPIase</shortName>
        <ecNumber evidence="4">5.2.1.8</ecNumber>
    </recommendedName>
</protein>
<reference evidence="6 7" key="1">
    <citation type="submission" date="2017-12" db="EMBL/GenBank/DDBJ databases">
        <title>Hemimetabolous genomes reveal molecular basis of termite eusociality.</title>
        <authorList>
            <person name="Harrison M.C."/>
            <person name="Jongepier E."/>
            <person name="Robertson H.M."/>
            <person name="Arning N."/>
            <person name="Bitard-Feildel T."/>
            <person name="Chao H."/>
            <person name="Childers C.P."/>
            <person name="Dinh H."/>
            <person name="Doddapaneni H."/>
            <person name="Dugan S."/>
            <person name="Gowin J."/>
            <person name="Greiner C."/>
            <person name="Han Y."/>
            <person name="Hu H."/>
            <person name="Hughes D.S.T."/>
            <person name="Huylmans A.-K."/>
            <person name="Kemena C."/>
            <person name="Kremer L.P.M."/>
            <person name="Lee S.L."/>
            <person name="Lopez-Ezquerra A."/>
            <person name="Mallet L."/>
            <person name="Monroy-Kuhn J.M."/>
            <person name="Moser A."/>
            <person name="Murali S.C."/>
            <person name="Muzny D.M."/>
            <person name="Otani S."/>
            <person name="Piulachs M.-D."/>
            <person name="Poelchau M."/>
            <person name="Qu J."/>
            <person name="Schaub F."/>
            <person name="Wada-Katsumata A."/>
            <person name="Worley K.C."/>
            <person name="Xie Q."/>
            <person name="Ylla G."/>
            <person name="Poulsen M."/>
            <person name="Gibbs R.A."/>
            <person name="Schal C."/>
            <person name="Richards S."/>
            <person name="Belles X."/>
            <person name="Korb J."/>
            <person name="Bornberg-Bauer E."/>
        </authorList>
    </citation>
    <scope>NUCLEOTIDE SEQUENCE [LARGE SCALE GENOMIC DNA]</scope>
    <source>
        <tissue evidence="6">Whole body</tissue>
    </source>
</reference>
<dbReference type="Gene3D" id="2.40.100.10">
    <property type="entry name" value="Cyclophilin-like"/>
    <property type="match status" value="1"/>
</dbReference>
<keyword evidence="7" id="KW-1185">Reference proteome</keyword>
<dbReference type="GO" id="GO:0005737">
    <property type="term" value="C:cytoplasm"/>
    <property type="evidence" value="ECO:0007669"/>
    <property type="project" value="TreeGrafter"/>
</dbReference>
<name>A0A2J7RL33_9NEOP</name>
<dbReference type="PANTHER" id="PTHR11071:SF561">
    <property type="entry name" value="PEPTIDYL-PROLYL CIS-TRANS ISOMERASE D-RELATED"/>
    <property type="match status" value="1"/>
</dbReference>
<proteinExistence type="inferred from homology"/>
<dbReference type="EC" id="5.2.1.8" evidence="4"/>
<dbReference type="PROSITE" id="PS00170">
    <property type="entry name" value="CSA_PPIASE_1"/>
    <property type="match status" value="1"/>
</dbReference>